<organism evidence="1 2">
    <name type="scientific">Pseudoduganella namucuonensis</name>
    <dbReference type="NCBI Taxonomy" id="1035707"/>
    <lineage>
        <taxon>Bacteria</taxon>
        <taxon>Pseudomonadati</taxon>
        <taxon>Pseudomonadota</taxon>
        <taxon>Betaproteobacteria</taxon>
        <taxon>Burkholderiales</taxon>
        <taxon>Oxalobacteraceae</taxon>
        <taxon>Telluria group</taxon>
        <taxon>Pseudoduganella</taxon>
    </lineage>
</organism>
<accession>A0A1I7M4U9</accession>
<dbReference type="EMBL" id="FPBO01000057">
    <property type="protein sequence ID" value="SFV16971.1"/>
    <property type="molecule type" value="Genomic_DNA"/>
</dbReference>
<reference evidence="2" key="1">
    <citation type="submission" date="2016-10" db="EMBL/GenBank/DDBJ databases">
        <authorList>
            <person name="Varghese N."/>
            <person name="Submissions S."/>
        </authorList>
    </citation>
    <scope>NUCLEOTIDE SEQUENCE [LARGE SCALE GENOMIC DNA]</scope>
    <source>
        <strain evidence="2">CGMCC 1.11014</strain>
    </source>
</reference>
<evidence type="ECO:0000313" key="2">
    <source>
        <dbReference type="Proteomes" id="UP000199391"/>
    </source>
</evidence>
<sequence length="366" mass="39077">MVKETHTDGGQVLNAYTLFGERKIVTQTRGFNQVAAAASGALDTGEVNRMRAGGPAQAVNPVPYPVGALPGDPEFIEWQTRLNSHVNTIISAFAAPIQESPIALAAANTYTYGPLTQADKESRVSFDSGGLGFGHPPMEGNNAWWETGRFGFLDEDPSNITRDTGSFSDTVAAWKNNPFEGPMRDNYAFDTSNVAPDYLGRLEAGDRQNLSVTAGDSLVKLPSSPSWDPNLRTVFIVGQKMTMEQKLAYDLRVSTSNIEAQQSYPEALRNVAQAYQQNKITAGDALSMAWNSTKFHYQGSQRTQGVVQAVNGGLQVWGATLMAGTGLGAVVGVPVGLHGVDNMGTGCGELGLASHRTPSRTMASKS</sequence>
<name>A0A1I7M4U9_9BURK</name>
<dbReference type="RefSeq" id="WP_093561160.1">
    <property type="nucleotide sequence ID" value="NZ_FPBO01000057.1"/>
</dbReference>
<evidence type="ECO:0000313" key="1">
    <source>
        <dbReference type="EMBL" id="SFV16971.1"/>
    </source>
</evidence>
<gene>
    <name evidence="1" type="ORF">SAMN05216552_105716</name>
</gene>
<protein>
    <submittedName>
        <fullName evidence="1">Uncharacterized protein</fullName>
    </submittedName>
</protein>
<keyword evidence="2" id="KW-1185">Reference proteome</keyword>
<dbReference type="Proteomes" id="UP000199391">
    <property type="component" value="Unassembled WGS sequence"/>
</dbReference>
<proteinExistence type="predicted"/>
<dbReference type="AlphaFoldDB" id="A0A1I7M4U9"/>